<evidence type="ECO:0000313" key="2">
    <source>
        <dbReference type="EMBL" id="KAH7932563.1"/>
    </source>
</evidence>
<gene>
    <name evidence="2" type="ORF">HPB51_029225</name>
</gene>
<dbReference type="EMBL" id="JABSTU010006543">
    <property type="protein sequence ID" value="KAH7932563.1"/>
    <property type="molecule type" value="Genomic_DNA"/>
</dbReference>
<evidence type="ECO:0000313" key="3">
    <source>
        <dbReference type="Proteomes" id="UP000821866"/>
    </source>
</evidence>
<reference evidence="2" key="2">
    <citation type="submission" date="2021-09" db="EMBL/GenBank/DDBJ databases">
        <authorList>
            <person name="Jia N."/>
            <person name="Wang J."/>
            <person name="Shi W."/>
            <person name="Du L."/>
            <person name="Sun Y."/>
            <person name="Zhan W."/>
            <person name="Jiang J."/>
            <person name="Wang Q."/>
            <person name="Zhang B."/>
            <person name="Ji P."/>
            <person name="Sakyi L.B."/>
            <person name="Cui X."/>
            <person name="Yuan T."/>
            <person name="Jiang B."/>
            <person name="Yang W."/>
            <person name="Lam T.T.-Y."/>
            <person name="Chang Q."/>
            <person name="Ding S."/>
            <person name="Wang X."/>
            <person name="Zhu J."/>
            <person name="Ruan X."/>
            <person name="Zhao L."/>
            <person name="Wei J."/>
            <person name="Que T."/>
            <person name="Du C."/>
            <person name="Cheng J."/>
            <person name="Dai P."/>
            <person name="Han X."/>
            <person name="Huang E."/>
            <person name="Gao Y."/>
            <person name="Liu J."/>
            <person name="Shao H."/>
            <person name="Ye R."/>
            <person name="Li L."/>
            <person name="Wei W."/>
            <person name="Wang X."/>
            <person name="Wang C."/>
            <person name="Huo Q."/>
            <person name="Li W."/>
            <person name="Guo W."/>
            <person name="Chen H."/>
            <person name="Chen S."/>
            <person name="Zhou L."/>
            <person name="Zhou L."/>
            <person name="Ni X."/>
            <person name="Tian J."/>
            <person name="Zhou Y."/>
            <person name="Sheng Y."/>
            <person name="Liu T."/>
            <person name="Pan Y."/>
            <person name="Xia L."/>
            <person name="Li J."/>
            <person name="Zhao F."/>
            <person name="Cao W."/>
        </authorList>
    </citation>
    <scope>NUCLEOTIDE SEQUENCE</scope>
    <source>
        <strain evidence="2">Rmic-2018</strain>
        <tissue evidence="2">Larvae</tissue>
    </source>
</reference>
<keyword evidence="1" id="KW-0175">Coiled coil</keyword>
<dbReference type="Proteomes" id="UP000821866">
    <property type="component" value="Unassembled WGS sequence"/>
</dbReference>
<organism evidence="2 3">
    <name type="scientific">Rhipicephalus microplus</name>
    <name type="common">Cattle tick</name>
    <name type="synonym">Boophilus microplus</name>
    <dbReference type="NCBI Taxonomy" id="6941"/>
    <lineage>
        <taxon>Eukaryota</taxon>
        <taxon>Metazoa</taxon>
        <taxon>Ecdysozoa</taxon>
        <taxon>Arthropoda</taxon>
        <taxon>Chelicerata</taxon>
        <taxon>Arachnida</taxon>
        <taxon>Acari</taxon>
        <taxon>Parasitiformes</taxon>
        <taxon>Ixodida</taxon>
        <taxon>Ixodoidea</taxon>
        <taxon>Ixodidae</taxon>
        <taxon>Rhipicephalinae</taxon>
        <taxon>Rhipicephalus</taxon>
        <taxon>Boophilus</taxon>
    </lineage>
</organism>
<feature type="coiled-coil region" evidence="1">
    <location>
        <begin position="49"/>
        <end position="76"/>
    </location>
</feature>
<accession>A0A9J6CVG2</accession>
<comment type="caution">
    <text evidence="2">The sequence shown here is derived from an EMBL/GenBank/DDBJ whole genome shotgun (WGS) entry which is preliminary data.</text>
</comment>
<proteinExistence type="predicted"/>
<reference evidence="2" key="1">
    <citation type="journal article" date="2020" name="Cell">
        <title>Large-Scale Comparative Analyses of Tick Genomes Elucidate Their Genetic Diversity and Vector Capacities.</title>
        <authorList>
            <consortium name="Tick Genome and Microbiome Consortium (TIGMIC)"/>
            <person name="Jia N."/>
            <person name="Wang J."/>
            <person name="Shi W."/>
            <person name="Du L."/>
            <person name="Sun Y."/>
            <person name="Zhan W."/>
            <person name="Jiang J.F."/>
            <person name="Wang Q."/>
            <person name="Zhang B."/>
            <person name="Ji P."/>
            <person name="Bell-Sakyi L."/>
            <person name="Cui X.M."/>
            <person name="Yuan T.T."/>
            <person name="Jiang B.G."/>
            <person name="Yang W.F."/>
            <person name="Lam T.T."/>
            <person name="Chang Q.C."/>
            <person name="Ding S.J."/>
            <person name="Wang X.J."/>
            <person name="Zhu J.G."/>
            <person name="Ruan X.D."/>
            <person name="Zhao L."/>
            <person name="Wei J.T."/>
            <person name="Ye R.Z."/>
            <person name="Que T.C."/>
            <person name="Du C.H."/>
            <person name="Zhou Y.H."/>
            <person name="Cheng J.X."/>
            <person name="Dai P.F."/>
            <person name="Guo W.B."/>
            <person name="Han X.H."/>
            <person name="Huang E.J."/>
            <person name="Li L.F."/>
            <person name="Wei W."/>
            <person name="Gao Y.C."/>
            <person name="Liu J.Z."/>
            <person name="Shao H.Z."/>
            <person name="Wang X."/>
            <person name="Wang C.C."/>
            <person name="Yang T.C."/>
            <person name="Huo Q.B."/>
            <person name="Li W."/>
            <person name="Chen H.Y."/>
            <person name="Chen S.E."/>
            <person name="Zhou L.G."/>
            <person name="Ni X.B."/>
            <person name="Tian J.H."/>
            <person name="Sheng Y."/>
            <person name="Liu T."/>
            <person name="Pan Y.S."/>
            <person name="Xia L.Y."/>
            <person name="Li J."/>
            <person name="Zhao F."/>
            <person name="Cao W.C."/>
        </authorList>
    </citation>
    <scope>NUCLEOTIDE SEQUENCE</scope>
    <source>
        <strain evidence="2">Rmic-2018</strain>
    </source>
</reference>
<sequence>MVGCNTAFSRWHLLNTSFLSANEKPEAKNRHREDAADDVAGGVSCHVAVPQRENRIEQLESQYRDLEMEYRRTIERLAVAPRS</sequence>
<protein>
    <submittedName>
        <fullName evidence="2">Uncharacterized protein</fullName>
    </submittedName>
</protein>
<keyword evidence="3" id="KW-1185">Reference proteome</keyword>
<dbReference type="AlphaFoldDB" id="A0A9J6CVG2"/>
<name>A0A9J6CVG2_RHIMP</name>
<evidence type="ECO:0000256" key="1">
    <source>
        <dbReference type="SAM" id="Coils"/>
    </source>
</evidence>